<reference evidence="5" key="1">
    <citation type="journal article" date="2021" name="PeerJ">
        <title>Extensive microbial diversity within the chicken gut microbiome revealed by metagenomics and culture.</title>
        <authorList>
            <person name="Gilroy R."/>
            <person name="Ravi A."/>
            <person name="Getino M."/>
            <person name="Pursley I."/>
            <person name="Horton D.L."/>
            <person name="Alikhan N.F."/>
            <person name="Baker D."/>
            <person name="Gharbi K."/>
            <person name="Hall N."/>
            <person name="Watson M."/>
            <person name="Adriaenssens E.M."/>
            <person name="Foster-Nyarko E."/>
            <person name="Jarju S."/>
            <person name="Secka A."/>
            <person name="Antonio M."/>
            <person name="Oren A."/>
            <person name="Chaudhuri R.R."/>
            <person name="La Ragione R."/>
            <person name="Hildebrand F."/>
            <person name="Pallen M.J."/>
        </authorList>
    </citation>
    <scope>NUCLEOTIDE SEQUENCE</scope>
    <source>
        <strain evidence="5">CHK183-1962</strain>
    </source>
</reference>
<dbReference type="SFLD" id="SFLDG01129">
    <property type="entry name" value="C1.5:_HAD__Beta-PGM__Phosphata"/>
    <property type="match status" value="1"/>
</dbReference>
<comment type="cofactor">
    <cofactor evidence="1">
        <name>Mg(2+)</name>
        <dbReference type="ChEBI" id="CHEBI:18420"/>
    </cofactor>
</comment>
<evidence type="ECO:0000256" key="2">
    <source>
        <dbReference type="ARBA" id="ARBA00022723"/>
    </source>
</evidence>
<keyword evidence="3 5" id="KW-0378">Hydrolase</keyword>
<dbReference type="GO" id="GO:0044281">
    <property type="term" value="P:small molecule metabolic process"/>
    <property type="evidence" value="ECO:0007669"/>
    <property type="project" value="UniProtKB-ARBA"/>
</dbReference>
<dbReference type="InterPro" id="IPR036412">
    <property type="entry name" value="HAD-like_sf"/>
</dbReference>
<organism evidence="5 6">
    <name type="scientific">Candidatus Fusicatenibacter merdavium</name>
    <dbReference type="NCBI Taxonomy" id="2838600"/>
    <lineage>
        <taxon>Bacteria</taxon>
        <taxon>Bacillati</taxon>
        <taxon>Bacillota</taxon>
        <taxon>Clostridia</taxon>
        <taxon>Lachnospirales</taxon>
        <taxon>Lachnospiraceae</taxon>
        <taxon>Fusicatenibacter</taxon>
    </lineage>
</organism>
<evidence type="ECO:0000256" key="4">
    <source>
        <dbReference type="ARBA" id="ARBA00022842"/>
    </source>
</evidence>
<dbReference type="GO" id="GO:0016791">
    <property type="term" value="F:phosphatase activity"/>
    <property type="evidence" value="ECO:0007669"/>
    <property type="project" value="TreeGrafter"/>
</dbReference>
<keyword evidence="2" id="KW-0479">Metal-binding</keyword>
<dbReference type="InterPro" id="IPR051400">
    <property type="entry name" value="HAD-like_hydrolase"/>
</dbReference>
<dbReference type="SUPFAM" id="SSF56784">
    <property type="entry name" value="HAD-like"/>
    <property type="match status" value="1"/>
</dbReference>
<dbReference type="AlphaFoldDB" id="A0A9D2BHP7"/>
<protein>
    <submittedName>
        <fullName evidence="5">HAD family hydrolase</fullName>
    </submittedName>
</protein>
<dbReference type="SFLD" id="SFLDS00003">
    <property type="entry name" value="Haloacid_Dehalogenase"/>
    <property type="match status" value="1"/>
</dbReference>
<proteinExistence type="predicted"/>
<accession>A0A9D2BHP7</accession>
<dbReference type="PANTHER" id="PTHR46470:SF2">
    <property type="entry name" value="GLYCERALDEHYDE 3-PHOSPHATE PHOSPHATASE"/>
    <property type="match status" value="1"/>
</dbReference>
<name>A0A9D2BHP7_9FIRM</name>
<dbReference type="NCBIfam" id="TIGR01549">
    <property type="entry name" value="HAD-SF-IA-v1"/>
    <property type="match status" value="1"/>
</dbReference>
<evidence type="ECO:0000313" key="6">
    <source>
        <dbReference type="Proteomes" id="UP000886890"/>
    </source>
</evidence>
<evidence type="ECO:0000313" key="5">
    <source>
        <dbReference type="EMBL" id="HIX76990.1"/>
    </source>
</evidence>
<comment type="caution">
    <text evidence="5">The sequence shown here is derived from an EMBL/GenBank/DDBJ whole genome shotgun (WGS) entry which is preliminary data.</text>
</comment>
<gene>
    <name evidence="5" type="ORF">H9734_05265</name>
</gene>
<dbReference type="Pfam" id="PF00702">
    <property type="entry name" value="Hydrolase"/>
    <property type="match status" value="1"/>
</dbReference>
<dbReference type="GO" id="GO:0046872">
    <property type="term" value="F:metal ion binding"/>
    <property type="evidence" value="ECO:0007669"/>
    <property type="project" value="UniProtKB-KW"/>
</dbReference>
<evidence type="ECO:0000256" key="1">
    <source>
        <dbReference type="ARBA" id="ARBA00001946"/>
    </source>
</evidence>
<dbReference type="InterPro" id="IPR006439">
    <property type="entry name" value="HAD-SF_hydro_IA"/>
</dbReference>
<reference evidence="5" key="2">
    <citation type="submission" date="2021-04" db="EMBL/GenBank/DDBJ databases">
        <authorList>
            <person name="Gilroy R."/>
        </authorList>
    </citation>
    <scope>NUCLEOTIDE SEQUENCE</scope>
    <source>
        <strain evidence="5">CHK183-1962</strain>
    </source>
</reference>
<dbReference type="NCBIfam" id="TIGR01509">
    <property type="entry name" value="HAD-SF-IA-v3"/>
    <property type="match status" value="1"/>
</dbReference>
<dbReference type="EMBL" id="DXEK01000086">
    <property type="protein sequence ID" value="HIX76990.1"/>
    <property type="molecule type" value="Genomic_DNA"/>
</dbReference>
<keyword evidence="4" id="KW-0460">Magnesium</keyword>
<evidence type="ECO:0000256" key="3">
    <source>
        <dbReference type="ARBA" id="ARBA00022801"/>
    </source>
</evidence>
<sequence>MVQSCIFDLYGTLVDIHTDEGRPEVWEKLALFFRYYGADYTAEGLREAYHRQVRELTEQLREDGAERVLSDAPEYESSPEIQMEEVFVRLYREWGVEADRELAVHTGQFFRSLSTDYLRLYDGVETMLSHLRQAGKKIYLLSNAQSIFTAHEIRALHLDRWFDGMFLSSDHGCKKPDLRFYEKLLNTYGIDRDTAVMIGNDGTCDILGARRAGLRAIYLHTNLSPDETVTEADVLIEGADMKRLEQVLLEDGRMAEKKS</sequence>
<dbReference type="InterPro" id="IPR023214">
    <property type="entry name" value="HAD_sf"/>
</dbReference>
<dbReference type="Proteomes" id="UP000886890">
    <property type="component" value="Unassembled WGS sequence"/>
</dbReference>
<dbReference type="Gene3D" id="3.40.50.1000">
    <property type="entry name" value="HAD superfamily/HAD-like"/>
    <property type="match status" value="1"/>
</dbReference>
<dbReference type="PANTHER" id="PTHR46470">
    <property type="entry name" value="N-ACYLNEURAMINATE-9-PHOSPHATASE"/>
    <property type="match status" value="1"/>
</dbReference>